<reference evidence="4 5" key="1">
    <citation type="submission" date="2016-10" db="EMBL/GenBank/DDBJ databases">
        <authorList>
            <person name="de Groot N.N."/>
        </authorList>
    </citation>
    <scope>NUCLEOTIDE SEQUENCE [LARGE SCALE GENOMIC DNA]</scope>
    <source>
        <strain evidence="4 5">CGMCC 4.5598</strain>
    </source>
</reference>
<dbReference type="Pfam" id="PF05223">
    <property type="entry name" value="MecA_N"/>
    <property type="match status" value="1"/>
</dbReference>
<accession>A0A1I0CPU5</accession>
<evidence type="ECO:0000259" key="2">
    <source>
        <dbReference type="Pfam" id="PF00905"/>
    </source>
</evidence>
<dbReference type="SUPFAM" id="SSF56601">
    <property type="entry name" value="beta-lactamase/transpeptidase-like"/>
    <property type="match status" value="1"/>
</dbReference>
<protein>
    <submittedName>
        <fullName evidence="4">NTF2-like N-terminal transpeptidase domain-containing protein</fullName>
    </submittedName>
</protein>
<evidence type="ECO:0000259" key="3">
    <source>
        <dbReference type="Pfam" id="PF05223"/>
    </source>
</evidence>
<feature type="chain" id="PRO_5011709535" evidence="1">
    <location>
        <begin position="27"/>
        <end position="510"/>
    </location>
</feature>
<dbReference type="InterPro" id="IPR012338">
    <property type="entry name" value="Beta-lactam/transpept-like"/>
</dbReference>
<dbReference type="GO" id="GO:0071555">
    <property type="term" value="P:cell wall organization"/>
    <property type="evidence" value="ECO:0007669"/>
    <property type="project" value="TreeGrafter"/>
</dbReference>
<dbReference type="GO" id="GO:0005886">
    <property type="term" value="C:plasma membrane"/>
    <property type="evidence" value="ECO:0007669"/>
    <property type="project" value="TreeGrafter"/>
</dbReference>
<feature type="domain" description="NTF2-like N-terminal transpeptidase" evidence="3">
    <location>
        <begin position="34"/>
        <end position="142"/>
    </location>
</feature>
<dbReference type="GO" id="GO:0046677">
    <property type="term" value="P:response to antibiotic"/>
    <property type="evidence" value="ECO:0007669"/>
    <property type="project" value="InterPro"/>
</dbReference>
<dbReference type="GO" id="GO:0008658">
    <property type="term" value="F:penicillin binding"/>
    <property type="evidence" value="ECO:0007669"/>
    <property type="project" value="InterPro"/>
</dbReference>
<dbReference type="InterPro" id="IPR050515">
    <property type="entry name" value="Beta-lactam/transpept"/>
</dbReference>
<organism evidence="4 5">
    <name type="scientific">Nonomuraea wenchangensis</name>
    <dbReference type="NCBI Taxonomy" id="568860"/>
    <lineage>
        <taxon>Bacteria</taxon>
        <taxon>Bacillati</taxon>
        <taxon>Actinomycetota</taxon>
        <taxon>Actinomycetes</taxon>
        <taxon>Streptosporangiales</taxon>
        <taxon>Streptosporangiaceae</taxon>
        <taxon>Nonomuraea</taxon>
    </lineage>
</organism>
<dbReference type="OrthoDB" id="5241017at2"/>
<evidence type="ECO:0000313" key="4">
    <source>
        <dbReference type="EMBL" id="SET21624.1"/>
    </source>
</evidence>
<dbReference type="Proteomes" id="UP000199361">
    <property type="component" value="Unassembled WGS sequence"/>
</dbReference>
<sequence length="510" mass="54154">MRRRRLIVLVVAMTAIVGAGAFAVFAAERVKGSAAGTAAAYFAAWSKGDVLGMERLVHQPPADFVPRHRALSEELHVESIALTPGPLRRTGEEMAEVPFAGVRRLAELGPWPFDGTLRLAVRDRAWKVLWTPETLHPLLKDGARLELGEIETTSAEFVTSEGDRIPHDSYADAYLDPLKPEFAEARSGWELLLKTPGQPDRSLLSKKPAANVERTTLSRSVQAAAARALDAVDDSTIVVVRPSTGEILGLADRLKDNYSAVRDVFPPGSVFKTVTAAALLQQGLDPLAEVPCPGSYTVPGFRTIRNDGEVDRGTVTFTDAFAHSCNTTFVEQATSRLTSAALAETAAAWGFGRQVVTGIGGSCGTVPVTESVDTFAEDVIGQGEVVTTPLCMAALAAAVQSGTWRSPRLLSKEQVRRVDGVTSEDVRMDERVVPALRSMMAAVVDHGTASGMGLPAGVAGKTGTAETPDGGSHAWFIGYRGDLAFCVFVRHGGSGRGAAVPIAVRFLNGL</sequence>
<name>A0A1I0CPU5_9ACTN</name>
<dbReference type="InterPro" id="IPR001460">
    <property type="entry name" value="PCN-bd_Tpept"/>
</dbReference>
<dbReference type="InterPro" id="IPR007887">
    <property type="entry name" value="MecA_N"/>
</dbReference>
<dbReference type="AlphaFoldDB" id="A0A1I0CPU5"/>
<evidence type="ECO:0000256" key="1">
    <source>
        <dbReference type="SAM" id="SignalP"/>
    </source>
</evidence>
<dbReference type="PANTHER" id="PTHR30627:SF24">
    <property type="entry name" value="PENICILLIN-BINDING PROTEIN 4B"/>
    <property type="match status" value="1"/>
</dbReference>
<dbReference type="Gene3D" id="3.40.710.10">
    <property type="entry name" value="DD-peptidase/beta-lactamase superfamily"/>
    <property type="match status" value="1"/>
</dbReference>
<feature type="signal peptide" evidence="1">
    <location>
        <begin position="1"/>
        <end position="26"/>
    </location>
</feature>
<dbReference type="STRING" id="568860.SAMN05421811_102405"/>
<dbReference type="GO" id="GO:0071972">
    <property type="term" value="F:peptidoglycan L,D-transpeptidase activity"/>
    <property type="evidence" value="ECO:0007669"/>
    <property type="project" value="TreeGrafter"/>
</dbReference>
<feature type="domain" description="Penicillin-binding protein transpeptidase" evidence="2">
    <location>
        <begin position="236"/>
        <end position="502"/>
    </location>
</feature>
<gene>
    <name evidence="4" type="ORF">SAMN05421811_102405</name>
</gene>
<dbReference type="EMBL" id="FOHX01000002">
    <property type="protein sequence ID" value="SET21624.1"/>
    <property type="molecule type" value="Genomic_DNA"/>
</dbReference>
<keyword evidence="1" id="KW-0732">Signal</keyword>
<evidence type="ECO:0000313" key="5">
    <source>
        <dbReference type="Proteomes" id="UP000199361"/>
    </source>
</evidence>
<keyword evidence="5" id="KW-1185">Reference proteome</keyword>
<dbReference type="PANTHER" id="PTHR30627">
    <property type="entry name" value="PEPTIDOGLYCAN D,D-TRANSPEPTIDASE"/>
    <property type="match status" value="1"/>
</dbReference>
<dbReference type="Pfam" id="PF00905">
    <property type="entry name" value="Transpeptidase"/>
    <property type="match status" value="1"/>
</dbReference>
<proteinExistence type="predicted"/>